<sequence length="150" mass="17100">MFRPSIPIPQKIHFASLARPSLLRPTMNLNMNMNNPPPHQILQHPLLFATQPTHPLHLPQSWVEMSLQGHATIFSMEINRVETLVILQNQNFLAQLISEGMKIAMKFFCKPNVGGKCSGPLAPPVILSFIQTMQTLWNFPKSNRVEYSWC</sequence>
<proteinExistence type="predicted"/>
<reference evidence="1 2" key="1">
    <citation type="journal article" date="2021" name="bioRxiv">
        <title>Chromosome-scale and haplotype-resolved genome assembly of a tetraploid potato cultivar.</title>
        <authorList>
            <person name="Sun H."/>
            <person name="Jiao W.-B."/>
            <person name="Krause K."/>
            <person name="Campoy J.A."/>
            <person name="Goel M."/>
            <person name="Folz-Donahue K."/>
            <person name="Kukat C."/>
            <person name="Huettel B."/>
            <person name="Schneeberger K."/>
        </authorList>
    </citation>
    <scope>NUCLEOTIDE SEQUENCE [LARGE SCALE GENOMIC DNA]</scope>
    <source>
        <strain evidence="1">SolTubOtavaFocal</strain>
        <tissue evidence="1">Leaves</tissue>
    </source>
</reference>
<evidence type="ECO:0000313" key="2">
    <source>
        <dbReference type="Proteomes" id="UP000826656"/>
    </source>
</evidence>
<dbReference type="Proteomes" id="UP000826656">
    <property type="component" value="Unassembled WGS sequence"/>
</dbReference>
<accession>A0ABQ7VY75</accession>
<evidence type="ECO:0000313" key="1">
    <source>
        <dbReference type="EMBL" id="KAH0773225.1"/>
    </source>
</evidence>
<name>A0ABQ7VY75_SOLTU</name>
<keyword evidence="2" id="KW-1185">Reference proteome</keyword>
<comment type="caution">
    <text evidence="1">The sequence shown here is derived from an EMBL/GenBank/DDBJ whole genome shotgun (WGS) entry which is preliminary data.</text>
</comment>
<protein>
    <submittedName>
        <fullName evidence="1">Uncharacterized protein</fullName>
    </submittedName>
</protein>
<gene>
    <name evidence="1" type="ORF">KY290_010362</name>
</gene>
<dbReference type="EMBL" id="JAIVGD010000005">
    <property type="protein sequence ID" value="KAH0773225.1"/>
    <property type="molecule type" value="Genomic_DNA"/>
</dbReference>
<organism evidence="1 2">
    <name type="scientific">Solanum tuberosum</name>
    <name type="common">Potato</name>
    <dbReference type="NCBI Taxonomy" id="4113"/>
    <lineage>
        <taxon>Eukaryota</taxon>
        <taxon>Viridiplantae</taxon>
        <taxon>Streptophyta</taxon>
        <taxon>Embryophyta</taxon>
        <taxon>Tracheophyta</taxon>
        <taxon>Spermatophyta</taxon>
        <taxon>Magnoliopsida</taxon>
        <taxon>eudicotyledons</taxon>
        <taxon>Gunneridae</taxon>
        <taxon>Pentapetalae</taxon>
        <taxon>asterids</taxon>
        <taxon>lamiids</taxon>
        <taxon>Solanales</taxon>
        <taxon>Solanaceae</taxon>
        <taxon>Solanoideae</taxon>
        <taxon>Solaneae</taxon>
        <taxon>Solanum</taxon>
    </lineage>
</organism>